<keyword evidence="4" id="KW-1185">Reference proteome</keyword>
<dbReference type="EMBL" id="JAJMLW010000002">
    <property type="protein sequence ID" value="MCI2241824.1"/>
    <property type="molecule type" value="Genomic_DNA"/>
</dbReference>
<feature type="compositionally biased region" description="Pro residues" evidence="1">
    <location>
        <begin position="38"/>
        <end position="64"/>
    </location>
</feature>
<feature type="region of interest" description="Disordered" evidence="1">
    <location>
        <begin position="26"/>
        <end position="74"/>
    </location>
</feature>
<sequence>MTEAQRYSHIKVSDVDDDIVIQAGAVGGPVPRAGDAPAPAPAPDAAPAPEEAPVPAGKPRPAPRAPKADAYRETTLEDLESSKMGTAQKAVIVLAVLGVIAFAVWYCLLR</sequence>
<organism evidence="3 4">
    <name type="scientific">Adlercreutzia faecimuris</name>
    <dbReference type="NCBI Taxonomy" id="2897341"/>
    <lineage>
        <taxon>Bacteria</taxon>
        <taxon>Bacillati</taxon>
        <taxon>Actinomycetota</taxon>
        <taxon>Coriobacteriia</taxon>
        <taxon>Eggerthellales</taxon>
        <taxon>Eggerthellaceae</taxon>
        <taxon>Adlercreutzia</taxon>
    </lineage>
</organism>
<gene>
    <name evidence="3" type="ORF">LPT13_05585</name>
</gene>
<accession>A0ABS9WGA4</accession>
<feature type="compositionally biased region" description="Low complexity" evidence="1">
    <location>
        <begin position="26"/>
        <end position="37"/>
    </location>
</feature>
<name>A0ABS9WGA4_9ACTN</name>
<evidence type="ECO:0000313" key="4">
    <source>
        <dbReference type="Proteomes" id="UP001430755"/>
    </source>
</evidence>
<reference evidence="3" key="1">
    <citation type="submission" date="2021-11" db="EMBL/GenBank/DDBJ databases">
        <title>A Novel Adlercreutzia Species, isolated from a Allomyrina dichotoma larva feces.</title>
        <authorList>
            <person name="Suh M.K."/>
        </authorList>
    </citation>
    <scope>NUCLEOTIDE SEQUENCE</scope>
    <source>
        <strain evidence="3">JBNU-10</strain>
    </source>
</reference>
<feature type="transmembrane region" description="Helical" evidence="2">
    <location>
        <begin position="90"/>
        <end position="109"/>
    </location>
</feature>
<keyword evidence="2" id="KW-0812">Transmembrane</keyword>
<evidence type="ECO:0000256" key="2">
    <source>
        <dbReference type="SAM" id="Phobius"/>
    </source>
</evidence>
<keyword evidence="2" id="KW-1133">Transmembrane helix</keyword>
<comment type="caution">
    <text evidence="3">The sequence shown here is derived from an EMBL/GenBank/DDBJ whole genome shotgun (WGS) entry which is preliminary data.</text>
</comment>
<dbReference type="Proteomes" id="UP001430755">
    <property type="component" value="Unassembled WGS sequence"/>
</dbReference>
<protein>
    <submittedName>
        <fullName evidence="3">SURF2 Surfeit locus protein 2</fullName>
    </submittedName>
</protein>
<evidence type="ECO:0000313" key="3">
    <source>
        <dbReference type="EMBL" id="MCI2241824.1"/>
    </source>
</evidence>
<keyword evidence="2" id="KW-0472">Membrane</keyword>
<evidence type="ECO:0000256" key="1">
    <source>
        <dbReference type="SAM" id="MobiDB-lite"/>
    </source>
</evidence>
<proteinExistence type="predicted"/>
<dbReference type="RefSeq" id="WP_242164445.1">
    <property type="nucleotide sequence ID" value="NZ_JAJMLW010000002.1"/>
</dbReference>